<reference evidence="2 3" key="1">
    <citation type="submission" date="2023-08" db="EMBL/GenBank/DDBJ databases">
        <title>Genome sequencing of plant associated microbes to promote plant fitness in Sorghum bicolor and Oryza sativa.</title>
        <authorList>
            <person name="Coleman-Derr D."/>
        </authorList>
    </citation>
    <scope>NUCLEOTIDE SEQUENCE [LARGE SCALE GENOMIC DNA]</scope>
    <source>
        <strain evidence="2 3">SLBN-33</strain>
    </source>
</reference>
<proteinExistence type="predicted"/>
<evidence type="ECO:0000313" key="3">
    <source>
        <dbReference type="Proteomes" id="UP001245184"/>
    </source>
</evidence>
<evidence type="ECO:0000313" key="2">
    <source>
        <dbReference type="EMBL" id="MDR6205719.1"/>
    </source>
</evidence>
<feature type="region of interest" description="Disordered" evidence="1">
    <location>
        <begin position="42"/>
        <end position="75"/>
    </location>
</feature>
<gene>
    <name evidence="2" type="ORF">QF025_004439</name>
</gene>
<dbReference type="AlphaFoldDB" id="A0ABD5CKI4"/>
<dbReference type="EMBL" id="JAVIZN010000002">
    <property type="protein sequence ID" value="MDR6205719.1"/>
    <property type="molecule type" value="Genomic_DNA"/>
</dbReference>
<evidence type="ECO:0000256" key="1">
    <source>
        <dbReference type="SAM" id="MobiDB-lite"/>
    </source>
</evidence>
<feature type="compositionally biased region" description="Basic and acidic residues" evidence="1">
    <location>
        <begin position="46"/>
        <end position="75"/>
    </location>
</feature>
<name>A0ABD5CKI4_9BURK</name>
<accession>A0ABD5CKI4</accession>
<comment type="caution">
    <text evidence="2">The sequence shown here is derived from an EMBL/GenBank/DDBJ whole genome shotgun (WGS) entry which is preliminary data.</text>
</comment>
<sequence>MKEPLAVALKRRLIEPELMPQCGDGLRRGGLAERLLRGVARQQPCHAEHDGRHQQQREQREAEARGDESLRVCFH</sequence>
<organism evidence="2 3">
    <name type="scientific">Paraburkholderia graminis</name>
    <dbReference type="NCBI Taxonomy" id="60548"/>
    <lineage>
        <taxon>Bacteria</taxon>
        <taxon>Pseudomonadati</taxon>
        <taxon>Pseudomonadota</taxon>
        <taxon>Betaproteobacteria</taxon>
        <taxon>Burkholderiales</taxon>
        <taxon>Burkholderiaceae</taxon>
        <taxon>Paraburkholderia</taxon>
    </lineage>
</organism>
<dbReference type="Proteomes" id="UP001245184">
    <property type="component" value="Unassembled WGS sequence"/>
</dbReference>
<protein>
    <submittedName>
        <fullName evidence="2">Uncharacterized protein</fullName>
    </submittedName>
</protein>